<dbReference type="GO" id="GO:0030248">
    <property type="term" value="F:cellulose binding"/>
    <property type="evidence" value="ECO:0007669"/>
    <property type="project" value="InterPro"/>
</dbReference>
<dbReference type="InterPro" id="IPR009031">
    <property type="entry name" value="CBM10"/>
</dbReference>
<dbReference type="GO" id="GO:0005975">
    <property type="term" value="P:carbohydrate metabolic process"/>
    <property type="evidence" value="ECO:0007669"/>
    <property type="project" value="InterPro"/>
</dbReference>
<dbReference type="RefSeq" id="WP_245722864.1">
    <property type="nucleotide sequence ID" value="NZ_FMCU01000029.1"/>
</dbReference>
<organism evidence="6 7">
    <name type="scientific">Micromonospora matsumotoense</name>
    <dbReference type="NCBI Taxonomy" id="121616"/>
    <lineage>
        <taxon>Bacteria</taxon>
        <taxon>Bacillati</taxon>
        <taxon>Actinomycetota</taxon>
        <taxon>Actinomycetes</taxon>
        <taxon>Micromonosporales</taxon>
        <taxon>Micromonosporaceae</taxon>
        <taxon>Micromonospora</taxon>
    </lineage>
</organism>
<keyword evidence="4" id="KW-0732">Signal</keyword>
<dbReference type="PANTHER" id="PTHR30383:SF2">
    <property type="entry name" value="CELLULOSE-BINDING PROTEIN"/>
    <property type="match status" value="1"/>
</dbReference>
<evidence type="ECO:0000256" key="1">
    <source>
        <dbReference type="ARBA" id="ARBA00022801"/>
    </source>
</evidence>
<dbReference type="AlphaFoldDB" id="A0A1C5AUD0"/>
<evidence type="ECO:0000259" key="5">
    <source>
        <dbReference type="PROSITE" id="PS51763"/>
    </source>
</evidence>
<evidence type="ECO:0000313" key="7">
    <source>
        <dbReference type="Proteomes" id="UP000198797"/>
    </source>
</evidence>
<feature type="domain" description="CBM10" evidence="5">
    <location>
        <begin position="283"/>
        <end position="320"/>
    </location>
</feature>
<dbReference type="Pfam" id="PF13472">
    <property type="entry name" value="Lipase_GDSL_2"/>
    <property type="match status" value="1"/>
</dbReference>
<accession>A0A1C5AUD0</accession>
<dbReference type="Gene3D" id="3.40.50.1110">
    <property type="entry name" value="SGNH hydrolase"/>
    <property type="match status" value="1"/>
</dbReference>
<feature type="signal peptide" evidence="4">
    <location>
        <begin position="1"/>
        <end position="28"/>
    </location>
</feature>
<dbReference type="PANTHER" id="PTHR30383">
    <property type="entry name" value="THIOESTERASE 1/PROTEASE 1/LYSOPHOSPHOLIPASE L1"/>
    <property type="match status" value="1"/>
</dbReference>
<dbReference type="InterPro" id="IPR036514">
    <property type="entry name" value="SGNH_hydro_sf"/>
</dbReference>
<evidence type="ECO:0000313" key="6">
    <source>
        <dbReference type="EMBL" id="SCF48822.1"/>
    </source>
</evidence>
<evidence type="ECO:0000256" key="2">
    <source>
        <dbReference type="ARBA" id="ARBA00023295"/>
    </source>
</evidence>
<dbReference type="SMART" id="SM01064">
    <property type="entry name" value="CBM_10"/>
    <property type="match status" value="2"/>
</dbReference>
<feature type="region of interest" description="Disordered" evidence="3">
    <location>
        <begin position="277"/>
        <end position="308"/>
    </location>
</feature>
<evidence type="ECO:0000256" key="3">
    <source>
        <dbReference type="SAM" id="MobiDB-lite"/>
    </source>
</evidence>
<dbReference type="InterPro" id="IPR051532">
    <property type="entry name" value="Ester_Hydrolysis_Enzymes"/>
</dbReference>
<name>A0A1C5AUD0_9ACTN</name>
<dbReference type="PROSITE" id="PS51763">
    <property type="entry name" value="CBM10"/>
    <property type="match status" value="2"/>
</dbReference>
<keyword evidence="7" id="KW-1185">Reference proteome</keyword>
<gene>
    <name evidence="6" type="ORF">GA0070216_12912</name>
</gene>
<keyword evidence="1" id="KW-0378">Hydrolase</keyword>
<dbReference type="Pfam" id="PF02013">
    <property type="entry name" value="CBM_10"/>
    <property type="match status" value="2"/>
</dbReference>
<proteinExistence type="predicted"/>
<feature type="chain" id="PRO_5008711597" evidence="4">
    <location>
        <begin position="29"/>
        <end position="326"/>
    </location>
</feature>
<reference evidence="7" key="1">
    <citation type="submission" date="2016-06" db="EMBL/GenBank/DDBJ databases">
        <authorList>
            <person name="Varghese N."/>
            <person name="Submissions Spin"/>
        </authorList>
    </citation>
    <scope>NUCLEOTIDE SEQUENCE [LARGE SCALE GENOMIC DNA]</scope>
    <source>
        <strain evidence="7">DSM 44100</strain>
    </source>
</reference>
<protein>
    <submittedName>
        <fullName evidence="6">Lysophospholipase L1</fullName>
    </submittedName>
</protein>
<dbReference type="GO" id="GO:0004622">
    <property type="term" value="F:phosphatidylcholine lysophospholipase activity"/>
    <property type="evidence" value="ECO:0007669"/>
    <property type="project" value="TreeGrafter"/>
</dbReference>
<keyword evidence="2" id="KW-0326">Glycosidase</keyword>
<dbReference type="Gene3D" id="2.30.32.30">
    <property type="entry name" value="CBM10"/>
    <property type="match status" value="2"/>
</dbReference>
<dbReference type="Proteomes" id="UP000198797">
    <property type="component" value="Unassembled WGS sequence"/>
</dbReference>
<dbReference type="CDD" id="cd01833">
    <property type="entry name" value="XynB_like"/>
    <property type="match status" value="1"/>
</dbReference>
<feature type="domain" description="CBM10" evidence="5">
    <location>
        <begin position="241"/>
        <end position="275"/>
    </location>
</feature>
<dbReference type="InterPro" id="IPR036601">
    <property type="entry name" value="CBM10_sf"/>
</dbReference>
<dbReference type="EMBL" id="FMCU01000029">
    <property type="protein sequence ID" value="SCF48822.1"/>
    <property type="molecule type" value="Genomic_DNA"/>
</dbReference>
<dbReference type="InterPro" id="IPR013830">
    <property type="entry name" value="SGNH_hydro"/>
</dbReference>
<evidence type="ECO:0000256" key="4">
    <source>
        <dbReference type="SAM" id="SignalP"/>
    </source>
</evidence>
<dbReference type="GO" id="GO:0016798">
    <property type="term" value="F:hydrolase activity, acting on glycosyl bonds"/>
    <property type="evidence" value="ECO:0007669"/>
    <property type="project" value="UniProtKB-KW"/>
</dbReference>
<dbReference type="SUPFAM" id="SSF52266">
    <property type="entry name" value="SGNH hydrolase"/>
    <property type="match status" value="1"/>
</dbReference>
<dbReference type="InterPro" id="IPR002883">
    <property type="entry name" value="CBM10/Dockerin_dom"/>
</dbReference>
<dbReference type="STRING" id="121616.GA0070216_12912"/>
<sequence length="326" mass="34199">MTKKWCYALIAFLAILAPYLLVQPSASAAASTRVMLLGDSITGSNGCWRSLLWQHLQSSGYPNVDFVGTLRNPYCSGTFDADNEGHGGFLATGIADGNLLPGWLSATRPNVVVMMLGTNDVWSNKGTPAILSAYTKLLAQMRANNPDVKVLVAQILPMAPAGCGNCNANVQSLNAGIPGWAATNSTSRSPVRVVDQYTGFNPAQDTVDGVHPNDTTGIRKIEARFFPALTPLLGTSTPTSPSPTAPNGFPYCASAASDPDGDGWGWESNRSCVVRGGRADSGTPTPSATAPNGFPYCASTASDPDGDGWGWENNRSCVVRGSQADH</sequence>